<feature type="domain" description="At1g04390 ARM repeat" evidence="1">
    <location>
        <begin position="126"/>
        <end position="200"/>
    </location>
</feature>
<keyword evidence="3" id="KW-1185">Reference proteome</keyword>
<sequence length="260" mass="28775">MKSSKQGAADNSGGVSGRVQTLHQRLYSALGLGTRFHDGKGWKWKSTDIEIQRNVLRSISSFLDSMTPDISRRSVVKAGFQDLVGDIVGAMVWILQYKSQAALSLAANVVLKLMNTIPNSIMRPFVNCLSDVPDGGDVASMECFLEMNSRLSTILLRWPRSRYCVWSNSKFMEVLGIMIQKPDFSAKIAVMKLYAGVALCGNGAKKLLQKVEFLGVMVSCMDKAYPISLRLEGFRLARCLATNEEGYPTMANLFCEPLKL</sequence>
<gene>
    <name evidence="2" type="ORF">LTRI10_LOCUS31949</name>
</gene>
<evidence type="ECO:0000259" key="1">
    <source>
        <dbReference type="Pfam" id="PF26522"/>
    </source>
</evidence>
<dbReference type="PANTHER" id="PTHR35918">
    <property type="entry name" value="OS06G0674800 PROTEIN"/>
    <property type="match status" value="1"/>
</dbReference>
<dbReference type="Proteomes" id="UP001497516">
    <property type="component" value="Chromosome 5"/>
</dbReference>
<evidence type="ECO:0000313" key="2">
    <source>
        <dbReference type="EMBL" id="CAL1391211.1"/>
    </source>
</evidence>
<dbReference type="EMBL" id="OZ034818">
    <property type="protein sequence ID" value="CAL1391211.1"/>
    <property type="molecule type" value="Genomic_DNA"/>
</dbReference>
<dbReference type="AlphaFoldDB" id="A0AAV2EZ02"/>
<dbReference type="InterPro" id="IPR016024">
    <property type="entry name" value="ARM-type_fold"/>
</dbReference>
<name>A0AAV2EZ02_9ROSI</name>
<dbReference type="Pfam" id="PF26522">
    <property type="entry name" value="ARM_6"/>
    <property type="match status" value="1"/>
</dbReference>
<reference evidence="2 3" key="1">
    <citation type="submission" date="2024-04" db="EMBL/GenBank/DDBJ databases">
        <authorList>
            <person name="Fracassetti M."/>
        </authorList>
    </citation>
    <scope>NUCLEOTIDE SEQUENCE [LARGE SCALE GENOMIC DNA]</scope>
</reference>
<evidence type="ECO:0000313" key="3">
    <source>
        <dbReference type="Proteomes" id="UP001497516"/>
    </source>
</evidence>
<dbReference type="InterPro" id="IPR044953">
    <property type="entry name" value="At1g04390-like"/>
</dbReference>
<accession>A0AAV2EZ02</accession>
<organism evidence="2 3">
    <name type="scientific">Linum trigynum</name>
    <dbReference type="NCBI Taxonomy" id="586398"/>
    <lineage>
        <taxon>Eukaryota</taxon>
        <taxon>Viridiplantae</taxon>
        <taxon>Streptophyta</taxon>
        <taxon>Embryophyta</taxon>
        <taxon>Tracheophyta</taxon>
        <taxon>Spermatophyta</taxon>
        <taxon>Magnoliopsida</taxon>
        <taxon>eudicotyledons</taxon>
        <taxon>Gunneridae</taxon>
        <taxon>Pentapetalae</taxon>
        <taxon>rosids</taxon>
        <taxon>fabids</taxon>
        <taxon>Malpighiales</taxon>
        <taxon>Linaceae</taxon>
        <taxon>Linum</taxon>
    </lineage>
</organism>
<dbReference type="InterPro" id="IPR059007">
    <property type="entry name" value="ARM_At1g04390"/>
</dbReference>
<dbReference type="SUPFAM" id="SSF48371">
    <property type="entry name" value="ARM repeat"/>
    <property type="match status" value="1"/>
</dbReference>
<proteinExistence type="predicted"/>
<protein>
    <recommendedName>
        <fullName evidence="1">At1g04390 ARM repeat domain-containing protein</fullName>
    </recommendedName>
</protein>
<dbReference type="PANTHER" id="PTHR35918:SF1">
    <property type="entry name" value="BTB DOMAIN-CONTAINING PROTEIN"/>
    <property type="match status" value="1"/>
</dbReference>